<evidence type="ECO:0000256" key="2">
    <source>
        <dbReference type="PROSITE-ProRule" id="PRU00252"/>
    </source>
</evidence>
<dbReference type="GO" id="GO:0006264">
    <property type="term" value="P:mitochondrial DNA replication"/>
    <property type="evidence" value="ECO:0007669"/>
    <property type="project" value="TreeGrafter"/>
</dbReference>
<evidence type="ECO:0000256" key="1">
    <source>
        <dbReference type="ARBA" id="ARBA00023125"/>
    </source>
</evidence>
<dbReference type="OrthoDB" id="1078367at2759"/>
<proteinExistence type="predicted"/>
<dbReference type="CDD" id="cd04496">
    <property type="entry name" value="SSB_OBF"/>
    <property type="match status" value="1"/>
</dbReference>
<dbReference type="AlphaFoldDB" id="A0A420I2V0"/>
<sequence length="146" mass="16250">MSFYSASYRAFTSILPRVRVAASSRISHSSTFAKITLVGRLGDTPELQPTSTGKEILKYSIGTSIGRGENKKTSWFRVTGFLPEGPQREFIAGLEKGTLLYVEGNVTMNQYQDAEGNTRNALNIVQQKIEVLLSKRRETEEEPESS</sequence>
<dbReference type="SUPFAM" id="SSF50249">
    <property type="entry name" value="Nucleic acid-binding proteins"/>
    <property type="match status" value="1"/>
</dbReference>
<dbReference type="Pfam" id="PF00436">
    <property type="entry name" value="SSB"/>
    <property type="match status" value="1"/>
</dbReference>
<dbReference type="Gene3D" id="2.40.50.140">
    <property type="entry name" value="Nucleic acid-binding proteins"/>
    <property type="match status" value="1"/>
</dbReference>
<dbReference type="EMBL" id="MCFK01002196">
    <property type="protein sequence ID" value="RKF64002.1"/>
    <property type="molecule type" value="Genomic_DNA"/>
</dbReference>
<organism evidence="3 4">
    <name type="scientific">Erysiphe neolycopersici</name>
    <dbReference type="NCBI Taxonomy" id="212602"/>
    <lineage>
        <taxon>Eukaryota</taxon>
        <taxon>Fungi</taxon>
        <taxon>Dikarya</taxon>
        <taxon>Ascomycota</taxon>
        <taxon>Pezizomycotina</taxon>
        <taxon>Leotiomycetes</taxon>
        <taxon>Erysiphales</taxon>
        <taxon>Erysiphaceae</taxon>
        <taxon>Erysiphe</taxon>
    </lineage>
</organism>
<accession>A0A420I2V0</accession>
<protein>
    <submittedName>
        <fullName evidence="3">Putative ssdna binding protein</fullName>
    </submittedName>
</protein>
<dbReference type="NCBIfam" id="TIGR00621">
    <property type="entry name" value="ssb"/>
    <property type="match status" value="1"/>
</dbReference>
<dbReference type="STRING" id="212602.A0A420I2V0"/>
<dbReference type="PANTHER" id="PTHR10302">
    <property type="entry name" value="SINGLE-STRANDED DNA-BINDING PROTEIN"/>
    <property type="match status" value="1"/>
</dbReference>
<keyword evidence="4" id="KW-1185">Reference proteome</keyword>
<dbReference type="Proteomes" id="UP000286134">
    <property type="component" value="Unassembled WGS sequence"/>
</dbReference>
<comment type="caution">
    <text evidence="3">The sequence shown here is derived from an EMBL/GenBank/DDBJ whole genome shotgun (WGS) entry which is preliminary data.</text>
</comment>
<dbReference type="InterPro" id="IPR012340">
    <property type="entry name" value="NA-bd_OB-fold"/>
</dbReference>
<evidence type="ECO:0000313" key="4">
    <source>
        <dbReference type="Proteomes" id="UP000286134"/>
    </source>
</evidence>
<dbReference type="PANTHER" id="PTHR10302:SF0">
    <property type="entry name" value="SINGLE-STRANDED DNA-BINDING PROTEIN, MITOCHONDRIAL"/>
    <property type="match status" value="1"/>
</dbReference>
<keyword evidence="1 2" id="KW-0238">DNA-binding</keyword>
<gene>
    <name evidence="3" type="ORF">OnM2_021007</name>
</gene>
<reference evidence="3 4" key="1">
    <citation type="journal article" date="2018" name="BMC Genomics">
        <title>Comparative genome analyses reveal sequence features reflecting distinct modes of host-adaptation between dicot and monocot powdery mildew.</title>
        <authorList>
            <person name="Wu Y."/>
            <person name="Ma X."/>
            <person name="Pan Z."/>
            <person name="Kale S.D."/>
            <person name="Song Y."/>
            <person name="King H."/>
            <person name="Zhang Q."/>
            <person name="Presley C."/>
            <person name="Deng X."/>
            <person name="Wei C.I."/>
            <person name="Xiao S."/>
        </authorList>
    </citation>
    <scope>NUCLEOTIDE SEQUENCE [LARGE SCALE GENOMIC DNA]</scope>
    <source>
        <strain evidence="3">UMSG2</strain>
    </source>
</reference>
<dbReference type="PROSITE" id="PS50935">
    <property type="entry name" value="SSB"/>
    <property type="match status" value="1"/>
</dbReference>
<dbReference type="InterPro" id="IPR011344">
    <property type="entry name" value="ssDNA-bd"/>
</dbReference>
<dbReference type="GO" id="GO:0042645">
    <property type="term" value="C:mitochondrial nucleoid"/>
    <property type="evidence" value="ECO:0007669"/>
    <property type="project" value="TreeGrafter"/>
</dbReference>
<evidence type="ECO:0000313" key="3">
    <source>
        <dbReference type="EMBL" id="RKF64002.1"/>
    </source>
</evidence>
<dbReference type="GO" id="GO:0003697">
    <property type="term" value="F:single-stranded DNA binding"/>
    <property type="evidence" value="ECO:0007669"/>
    <property type="project" value="InterPro"/>
</dbReference>
<dbReference type="InterPro" id="IPR000424">
    <property type="entry name" value="Primosome_PriB/ssb"/>
</dbReference>
<name>A0A420I2V0_9PEZI</name>